<protein>
    <submittedName>
        <fullName evidence="2">Uncharacterized protein</fullName>
    </submittedName>
</protein>
<dbReference type="AlphaFoldDB" id="A0A836BWU6"/>
<name>A0A836BWU6_9CHLO</name>
<organism evidence="2 3">
    <name type="scientific">Edaphochlamys debaryana</name>
    <dbReference type="NCBI Taxonomy" id="47281"/>
    <lineage>
        <taxon>Eukaryota</taxon>
        <taxon>Viridiplantae</taxon>
        <taxon>Chlorophyta</taxon>
        <taxon>core chlorophytes</taxon>
        <taxon>Chlorophyceae</taxon>
        <taxon>CS clade</taxon>
        <taxon>Chlamydomonadales</taxon>
        <taxon>Chlamydomonadales incertae sedis</taxon>
        <taxon>Edaphochlamys</taxon>
    </lineage>
</organism>
<evidence type="ECO:0000256" key="1">
    <source>
        <dbReference type="SAM" id="MobiDB-lite"/>
    </source>
</evidence>
<dbReference type="PANTHER" id="PTHR34958">
    <property type="entry name" value="CONDITIONAL LOSS-OF-GROWTH 1"/>
    <property type="match status" value="1"/>
</dbReference>
<proteinExistence type="predicted"/>
<dbReference type="EMBL" id="JAEHOE010000054">
    <property type="protein sequence ID" value="KAG2491352.1"/>
    <property type="molecule type" value="Genomic_DNA"/>
</dbReference>
<keyword evidence="3" id="KW-1185">Reference proteome</keyword>
<accession>A0A836BWU6</accession>
<comment type="caution">
    <text evidence="2">The sequence shown here is derived from an EMBL/GenBank/DDBJ whole genome shotgun (WGS) entry which is preliminary data.</text>
</comment>
<dbReference type="OrthoDB" id="535174at2759"/>
<gene>
    <name evidence="2" type="ORF">HYH03_010352</name>
</gene>
<dbReference type="PANTHER" id="PTHR34958:SF1">
    <property type="entry name" value="ARMADILLO-LIKE HELICAL DOMAIN-CONTAINING PROTEIN"/>
    <property type="match status" value="1"/>
</dbReference>
<feature type="region of interest" description="Disordered" evidence="1">
    <location>
        <begin position="389"/>
        <end position="410"/>
    </location>
</feature>
<dbReference type="Proteomes" id="UP000612055">
    <property type="component" value="Unassembled WGS sequence"/>
</dbReference>
<reference evidence="2" key="1">
    <citation type="journal article" date="2020" name="bioRxiv">
        <title>Comparative genomics of Chlamydomonas.</title>
        <authorList>
            <person name="Craig R.J."/>
            <person name="Hasan A.R."/>
            <person name="Ness R.W."/>
            <person name="Keightley P.D."/>
        </authorList>
    </citation>
    <scope>NUCLEOTIDE SEQUENCE</scope>
    <source>
        <strain evidence="2">CCAP 11/70</strain>
    </source>
</reference>
<evidence type="ECO:0000313" key="3">
    <source>
        <dbReference type="Proteomes" id="UP000612055"/>
    </source>
</evidence>
<evidence type="ECO:0000313" key="2">
    <source>
        <dbReference type="EMBL" id="KAG2491352.1"/>
    </source>
</evidence>
<sequence>MDHYCSRPAFARYSLSHVVRAQLACEDLRCRYYAGVYLLKHLMLSQQDKYWRSLRHVLGTAQQLNGERLVGREGRRQGMSSRLADVLASAAVSPDPLAPAAPALTLSSAAAAAAATLPAGVASPIAARALLRPLLEALEAACEGSMAPPESGELRQHMETTLAHIGGPSGGPGAPKGAAVAAAWHAFKAVCSEESAEDRQAAIHWLHRLLAAAVRASQGQVLNLSPLALKTAPDALKASAAAAPATAAASAAAQPWSLALADALLHVVREAPLGCELLLAAIGRLAADAKAAAADAAGGPDAPLSPRLGLAGLAGVGGGADAAQAACRVVMSLYYVALQWVLQCGSAEARLPAVVELADTVLAALLQPPPTAAGLAAAAAAAADGADGSGDSVSGGADRPPLPPPRIGSGAVGGASFRGGGAAAAPAVSSAAAAAASASAAVEALGGGLLVSQQLLAGLLAFDADALAVTPPELLVVLLQQAAAARSGDEAAAAAAAFSSAHPNLVSSSADADGGGKPGGGGEGGFKSARRGFLGRPCAVAGGSPYAAGVLGRKAAAGAAGQGAMAAGLAGAAAFARYSLSHVVRAQLACEDLRCRYYAGVYLLKHWMLNQQDKYWRSLRHVLGTAQQLNDERLLDNPYLQVAAMLNVDVA</sequence>